<accession>K3WWY6</accession>
<evidence type="ECO:0000313" key="2">
    <source>
        <dbReference type="EnsemblProtists" id="PYU1_T009484"/>
    </source>
</evidence>
<name>K3WWY6_GLOUD</name>
<dbReference type="AlphaFoldDB" id="K3WWY6"/>
<reference evidence="2" key="3">
    <citation type="submission" date="2015-02" db="UniProtKB">
        <authorList>
            <consortium name="EnsemblProtists"/>
        </authorList>
    </citation>
    <scope>IDENTIFICATION</scope>
    <source>
        <strain evidence="2">DAOM BR144</strain>
    </source>
</reference>
<evidence type="ECO:0000313" key="3">
    <source>
        <dbReference type="Proteomes" id="UP000019132"/>
    </source>
</evidence>
<reference evidence="3" key="1">
    <citation type="journal article" date="2010" name="Genome Biol.">
        <title>Genome sequence of the necrotrophic plant pathogen Pythium ultimum reveals original pathogenicity mechanisms and effector repertoire.</title>
        <authorList>
            <person name="Levesque C.A."/>
            <person name="Brouwer H."/>
            <person name="Cano L."/>
            <person name="Hamilton J.P."/>
            <person name="Holt C."/>
            <person name="Huitema E."/>
            <person name="Raffaele S."/>
            <person name="Robideau G.P."/>
            <person name="Thines M."/>
            <person name="Win J."/>
            <person name="Zerillo M.M."/>
            <person name="Beakes G.W."/>
            <person name="Boore J.L."/>
            <person name="Busam D."/>
            <person name="Dumas B."/>
            <person name="Ferriera S."/>
            <person name="Fuerstenberg S.I."/>
            <person name="Gachon C.M."/>
            <person name="Gaulin E."/>
            <person name="Govers F."/>
            <person name="Grenville-Briggs L."/>
            <person name="Horner N."/>
            <person name="Hostetler J."/>
            <person name="Jiang R.H."/>
            <person name="Johnson J."/>
            <person name="Krajaejun T."/>
            <person name="Lin H."/>
            <person name="Meijer H.J."/>
            <person name="Moore B."/>
            <person name="Morris P."/>
            <person name="Phuntmart V."/>
            <person name="Puiu D."/>
            <person name="Shetty J."/>
            <person name="Stajich J.E."/>
            <person name="Tripathy S."/>
            <person name="Wawra S."/>
            <person name="van West P."/>
            <person name="Whitty B.R."/>
            <person name="Coutinho P.M."/>
            <person name="Henrissat B."/>
            <person name="Martin F."/>
            <person name="Thomas P.D."/>
            <person name="Tyler B.M."/>
            <person name="De Vries R.P."/>
            <person name="Kamoun S."/>
            <person name="Yandell M."/>
            <person name="Tisserat N."/>
            <person name="Buell C.R."/>
        </authorList>
    </citation>
    <scope>NUCLEOTIDE SEQUENCE</scope>
    <source>
        <strain evidence="3">DAOM:BR144</strain>
    </source>
</reference>
<dbReference type="Proteomes" id="UP000019132">
    <property type="component" value="Unassembled WGS sequence"/>
</dbReference>
<keyword evidence="3" id="KW-1185">Reference proteome</keyword>
<dbReference type="EMBL" id="GL376622">
    <property type="status" value="NOT_ANNOTATED_CDS"/>
    <property type="molecule type" value="Genomic_DNA"/>
</dbReference>
<reference evidence="3" key="2">
    <citation type="submission" date="2010-04" db="EMBL/GenBank/DDBJ databases">
        <authorList>
            <person name="Buell R."/>
            <person name="Hamilton J."/>
            <person name="Hostetler J."/>
        </authorList>
    </citation>
    <scope>NUCLEOTIDE SEQUENCE [LARGE SCALE GENOMIC DNA]</scope>
    <source>
        <strain evidence="3">DAOM:BR144</strain>
    </source>
</reference>
<sequence length="237" mass="27064">MKSTKRKRPPEDSDSDFEEDVTPRIASLRLRVAPTDEIVQESAPAVREVIILDSSDEDDLLEDIQTMTVRPKSVKRATTRKNASAKKPKKVSAKTSQQQVRVGKEPAARKKSSGTVLENAFKKGKQFCSITCRLETVCPDPDLRQQIRDCVRRMKQIQMESWHLVNLHTLRCLEEGIQLPLYDETFFDQCCSGVSSTSRSHNTANKNPALWETIKIYRAERSRTNLKESKIKSDFPR</sequence>
<feature type="region of interest" description="Disordered" evidence="1">
    <location>
        <begin position="1"/>
        <end position="24"/>
    </location>
</feature>
<dbReference type="HOGENOM" id="CLU_1172710_0_0_1"/>
<feature type="compositionally biased region" description="Basic residues" evidence="1">
    <location>
        <begin position="72"/>
        <end position="92"/>
    </location>
</feature>
<dbReference type="InParanoid" id="K3WWY6"/>
<organism evidence="2 3">
    <name type="scientific">Globisporangium ultimum (strain ATCC 200006 / CBS 805.95 / DAOM BR144)</name>
    <name type="common">Pythium ultimum</name>
    <dbReference type="NCBI Taxonomy" id="431595"/>
    <lineage>
        <taxon>Eukaryota</taxon>
        <taxon>Sar</taxon>
        <taxon>Stramenopiles</taxon>
        <taxon>Oomycota</taxon>
        <taxon>Peronosporomycetes</taxon>
        <taxon>Pythiales</taxon>
        <taxon>Pythiaceae</taxon>
        <taxon>Globisporangium</taxon>
    </lineage>
</organism>
<evidence type="ECO:0000256" key="1">
    <source>
        <dbReference type="SAM" id="MobiDB-lite"/>
    </source>
</evidence>
<protein>
    <submittedName>
        <fullName evidence="2">Uncharacterized protein</fullName>
    </submittedName>
</protein>
<dbReference type="VEuPathDB" id="FungiDB:PYU1_G009466"/>
<dbReference type="eggNOG" id="ENOG502SRRY">
    <property type="taxonomic scope" value="Eukaryota"/>
</dbReference>
<proteinExistence type="predicted"/>
<feature type="region of interest" description="Disordered" evidence="1">
    <location>
        <begin position="71"/>
        <end position="114"/>
    </location>
</feature>
<dbReference type="EnsemblProtists" id="PYU1_T009484">
    <property type="protein sequence ID" value="PYU1_T009484"/>
    <property type="gene ID" value="PYU1_G009466"/>
</dbReference>